<dbReference type="InterPro" id="IPR041489">
    <property type="entry name" value="PDZ_6"/>
</dbReference>
<dbReference type="CDD" id="cd06782">
    <property type="entry name" value="cpPDZ_CPP-like"/>
    <property type="match status" value="1"/>
</dbReference>
<dbReference type="SUPFAM" id="SSF47090">
    <property type="entry name" value="PGBD-like"/>
    <property type="match status" value="1"/>
</dbReference>
<evidence type="ECO:0000256" key="3">
    <source>
        <dbReference type="ARBA" id="ARBA00022801"/>
    </source>
</evidence>
<dbReference type="SUPFAM" id="SSF52096">
    <property type="entry name" value="ClpP/crotonase"/>
    <property type="match status" value="1"/>
</dbReference>
<dbReference type="NCBIfam" id="TIGR00225">
    <property type="entry name" value="prc"/>
    <property type="match status" value="1"/>
</dbReference>
<dbReference type="InterPro" id="IPR029045">
    <property type="entry name" value="ClpP/crotonase-like_dom_sf"/>
</dbReference>
<dbReference type="Pfam" id="PF01471">
    <property type="entry name" value="PG_binding_1"/>
    <property type="match status" value="1"/>
</dbReference>
<dbReference type="InterPro" id="IPR036366">
    <property type="entry name" value="PGBDSf"/>
</dbReference>
<dbReference type="Pfam" id="PF17820">
    <property type="entry name" value="PDZ_6"/>
    <property type="match status" value="1"/>
</dbReference>
<dbReference type="RefSeq" id="WP_311815829.1">
    <property type="nucleotide sequence ID" value="NZ_JARQAZ010000007.1"/>
</dbReference>
<dbReference type="PANTHER" id="PTHR32060">
    <property type="entry name" value="TAIL-SPECIFIC PROTEASE"/>
    <property type="match status" value="1"/>
</dbReference>
<keyword evidence="3 5" id="KW-0378">Hydrolase</keyword>
<dbReference type="Gene3D" id="3.30.750.44">
    <property type="match status" value="1"/>
</dbReference>
<dbReference type="Gene3D" id="2.30.42.10">
    <property type="match status" value="1"/>
</dbReference>
<dbReference type="SMART" id="SM00228">
    <property type="entry name" value="PDZ"/>
    <property type="match status" value="1"/>
</dbReference>
<dbReference type="PROSITE" id="PS50106">
    <property type="entry name" value="PDZ"/>
    <property type="match status" value="1"/>
</dbReference>
<evidence type="ECO:0000259" key="7">
    <source>
        <dbReference type="PROSITE" id="PS50106"/>
    </source>
</evidence>
<evidence type="ECO:0000256" key="1">
    <source>
        <dbReference type="ARBA" id="ARBA00009179"/>
    </source>
</evidence>
<reference evidence="8 9" key="1">
    <citation type="submission" date="2023-03" db="EMBL/GenBank/DDBJ databases">
        <authorList>
            <person name="Shen W."/>
            <person name="Cai J."/>
        </authorList>
    </citation>
    <scope>NUCLEOTIDE SEQUENCE [LARGE SCALE GENOMIC DNA]</scope>
    <source>
        <strain evidence="8 9">Y59</strain>
    </source>
</reference>
<dbReference type="Proteomes" id="UP001269061">
    <property type="component" value="Unassembled WGS sequence"/>
</dbReference>
<feature type="transmembrane region" description="Helical" evidence="6">
    <location>
        <begin position="20"/>
        <end position="39"/>
    </location>
</feature>
<comment type="similarity">
    <text evidence="1 5">Belongs to the peptidase S41A family.</text>
</comment>
<keyword evidence="6" id="KW-1133">Transmembrane helix</keyword>
<gene>
    <name evidence="8" type="ORF">P7H46_09255</name>
</gene>
<evidence type="ECO:0000256" key="6">
    <source>
        <dbReference type="SAM" id="Phobius"/>
    </source>
</evidence>
<evidence type="ECO:0000313" key="8">
    <source>
        <dbReference type="EMBL" id="MDT2771024.1"/>
    </source>
</evidence>
<keyword evidence="9" id="KW-1185">Reference proteome</keyword>
<dbReference type="Gene3D" id="1.10.101.10">
    <property type="entry name" value="PGBD-like superfamily/PGBD"/>
    <property type="match status" value="1"/>
</dbReference>
<dbReference type="InterPro" id="IPR055210">
    <property type="entry name" value="CtpA/B_N"/>
</dbReference>
<organism evidence="8 9">
    <name type="scientific">Enterococcus pseudoavium</name>
    <dbReference type="NCBI Taxonomy" id="44007"/>
    <lineage>
        <taxon>Bacteria</taxon>
        <taxon>Bacillati</taxon>
        <taxon>Bacillota</taxon>
        <taxon>Bacilli</taxon>
        <taxon>Lactobacillales</taxon>
        <taxon>Enterococcaceae</taxon>
        <taxon>Enterococcus</taxon>
    </lineage>
</organism>
<feature type="domain" description="PDZ" evidence="7">
    <location>
        <begin position="106"/>
        <end position="175"/>
    </location>
</feature>
<keyword evidence="6" id="KW-0472">Membrane</keyword>
<dbReference type="InterPro" id="IPR036365">
    <property type="entry name" value="PGBD-like_sf"/>
</dbReference>
<dbReference type="CDD" id="cd07560">
    <property type="entry name" value="Peptidase_S41_CPP"/>
    <property type="match status" value="1"/>
</dbReference>
<dbReference type="SMART" id="SM00245">
    <property type="entry name" value="TSPc"/>
    <property type="match status" value="1"/>
</dbReference>
<dbReference type="Pfam" id="PF03572">
    <property type="entry name" value="Peptidase_S41"/>
    <property type="match status" value="1"/>
</dbReference>
<dbReference type="InterPro" id="IPR001478">
    <property type="entry name" value="PDZ"/>
</dbReference>
<keyword evidence="4 5" id="KW-0720">Serine protease</keyword>
<comment type="caution">
    <text evidence="8">The sequence shown here is derived from an EMBL/GenBank/DDBJ whole genome shotgun (WGS) entry which is preliminary data.</text>
</comment>
<dbReference type="PANTHER" id="PTHR32060:SF30">
    <property type="entry name" value="CARBOXY-TERMINAL PROCESSING PROTEASE CTPA"/>
    <property type="match status" value="1"/>
</dbReference>
<evidence type="ECO:0000313" key="9">
    <source>
        <dbReference type="Proteomes" id="UP001269061"/>
    </source>
</evidence>
<dbReference type="InterPro" id="IPR005151">
    <property type="entry name" value="Tail-specific_protease"/>
</dbReference>
<proteinExistence type="inferred from homology"/>
<dbReference type="Gene3D" id="3.90.226.10">
    <property type="entry name" value="2-enoyl-CoA Hydratase, Chain A, domain 1"/>
    <property type="match status" value="1"/>
</dbReference>
<dbReference type="EMBL" id="JARQAZ010000007">
    <property type="protein sequence ID" value="MDT2771024.1"/>
    <property type="molecule type" value="Genomic_DNA"/>
</dbReference>
<evidence type="ECO:0000256" key="5">
    <source>
        <dbReference type="RuleBase" id="RU004404"/>
    </source>
</evidence>
<name>A0ABU3FLX7_9ENTE</name>
<protein>
    <submittedName>
        <fullName evidence="8">S41 family peptidase</fullName>
    </submittedName>
</protein>
<dbReference type="SUPFAM" id="SSF50156">
    <property type="entry name" value="PDZ domain-like"/>
    <property type="match status" value="1"/>
</dbReference>
<sequence>MKKRVKGKCALQKKTIPVSIFLISIVCTIVITAVVTHFIDQKQTMDNDSVVKITRNDLDDVQDLYDLISTNYVNQVDKEKLIQGALNGMVESLKDPESEFLTDQENQELNAKVAGSFEGIGANLQLENRLPVIDRVPVKNSPAEKAKLKAGDIILEVDGQKTQDKSLDQIATMIRGEKGTQVKLLIQRDDEKFEVAIERDVVPEDTVKGSLDVKDQSIGSIEIDNFRETTALEFRTIVEELRKAGAKSFVIDLRQNSGGLMAEAERVASYFLENGDTIAQFSNKKKVISIDKAGKKIDQGFKVKEPTIFLIDQESSYGAELLAAAVKNKNYPLIGVRTFGKGTVQSISSIGDNNYVLLTIMKWYTPDGSSVEGKGVVPTIEADYPEYAKLPPISKQSNWRLGDSGDAVENINTILKALGYPTEGNLFNQATKDAVAKIQTENNLSATGALDPKTIDVLQEKVFKLVKANDVAYEKALEVLKKK</sequence>
<evidence type="ECO:0000256" key="2">
    <source>
        <dbReference type="ARBA" id="ARBA00022670"/>
    </source>
</evidence>
<accession>A0ABU3FLX7</accession>
<keyword evidence="2 5" id="KW-0645">Protease</keyword>
<evidence type="ECO:0000256" key="4">
    <source>
        <dbReference type="ARBA" id="ARBA00022825"/>
    </source>
</evidence>
<dbReference type="Pfam" id="PF22694">
    <property type="entry name" value="CtpB_N-like"/>
    <property type="match status" value="1"/>
</dbReference>
<dbReference type="InterPro" id="IPR002477">
    <property type="entry name" value="Peptidoglycan-bd-like"/>
</dbReference>
<dbReference type="InterPro" id="IPR004447">
    <property type="entry name" value="Peptidase_S41A"/>
</dbReference>
<keyword evidence="6" id="KW-0812">Transmembrane</keyword>
<dbReference type="InterPro" id="IPR036034">
    <property type="entry name" value="PDZ_sf"/>
</dbReference>